<organism evidence="3 4">
    <name type="scientific">Skermanella aerolata</name>
    <dbReference type="NCBI Taxonomy" id="393310"/>
    <lineage>
        <taxon>Bacteria</taxon>
        <taxon>Pseudomonadati</taxon>
        <taxon>Pseudomonadota</taxon>
        <taxon>Alphaproteobacteria</taxon>
        <taxon>Rhodospirillales</taxon>
        <taxon>Azospirillaceae</taxon>
        <taxon>Skermanella</taxon>
    </lineage>
</organism>
<name>A0A512DIT6_9PROT</name>
<sequence length="994" mass="106696">MRAILSMAMIWIMLAAHGALAQTAGQAPAMVQGTGAGDQSLPPFDLLVFLDRSKTIFTGAGAGAPNERVAEMLRTVFERQIDGGRRTFVAAGDRVNLYTFGSDVKTIAERVDGGSREALNAAVGRFGDVAGDENTDFSRLLTAVTENPVLNARDNRLKLVMIASDFVDDPFNNARRTKDKLGVCDLLDQYRNGKKTRLDPQIKSLADLLEQSAAGGSVRPYVGMLIVEPKKEDYPGLKLFADNKDNYLNCVLQTVAAAAIPTTLAENIGAEPIRYDEVANDADAFAKRFVDAVFRATLPRLLIEGGECRQRRQGIECTLALRNSARVSNAVSRVRFFPDGKDQVPFDVSANIRLAPGQAGTLTLPIPAPEAARLAAGRIVVAIEDEGVGTSARKEIGLNIPSAPIMRSIESSRTLATEPLRVTAMVENPNREPIVPKALRFFDAETAGNPLGESLLDTAAAFEPGGSAALTVAAPLMAQQRLLRSEPVYATAGFMMPDSETPLESQRLRVGIPNLTPLIVSKARVESAEGSQTEFDLLIDVQNPSGPSKRVTEIRLFSKSEGEPPVGSIVVPQGQEIGPLPVPLRLRLPSSVSQLVTGSLYVAVVDSQTGQPSAIVAATAPPTLAQLRLTKAEIRPAAEDGRFELEAVVENPGGANSSVMEISLHSGQGGPLFKRLVVPAPRRAVGGRRSQTVIFPLTEESDRDVVETRGLEAGCIDGLGKECANRITIANSLRPTPLQIRSAAWGEPKDGNPTLALDFFNPGGISVTLERLFVERPGNPAGRLQLPLPNPVDVGYQKTVRVSVVYREEIWEQAHPRDRVMLVPECKQVDCTGVKREVPALPETALIMSKEGVSWTVDGAAPSVTITVRNPLGFPQPVKSVWLAADETGRQSMLVTNYAGAARPRVPERPGELKLPVAFGQETMGLLGGEQIFLCVVGAYDADALAESFNCRQPWLAVPVGNRSAVKPVINPENAFERQARRLTVRAANDGALP</sequence>
<dbReference type="Proteomes" id="UP000321523">
    <property type="component" value="Unassembled WGS sequence"/>
</dbReference>
<keyword evidence="1" id="KW-0732">Signal</keyword>
<feature type="signal peptide" evidence="1">
    <location>
        <begin position="1"/>
        <end position="21"/>
    </location>
</feature>
<keyword evidence="4" id="KW-1185">Reference proteome</keyword>
<dbReference type="InterPro" id="IPR002035">
    <property type="entry name" value="VWF_A"/>
</dbReference>
<dbReference type="SUPFAM" id="SSF53300">
    <property type="entry name" value="vWA-like"/>
    <property type="match status" value="1"/>
</dbReference>
<feature type="chain" id="PRO_5021946665" description="VWFA domain-containing protein" evidence="1">
    <location>
        <begin position="22"/>
        <end position="994"/>
    </location>
</feature>
<dbReference type="EMBL" id="BJYZ01000002">
    <property type="protein sequence ID" value="GEO36394.1"/>
    <property type="molecule type" value="Genomic_DNA"/>
</dbReference>
<dbReference type="AlphaFoldDB" id="A0A512DIT6"/>
<proteinExistence type="predicted"/>
<evidence type="ECO:0000259" key="2">
    <source>
        <dbReference type="PROSITE" id="PS50234"/>
    </source>
</evidence>
<comment type="caution">
    <text evidence="3">The sequence shown here is derived from an EMBL/GenBank/DDBJ whole genome shotgun (WGS) entry which is preliminary data.</text>
</comment>
<reference evidence="3 4" key="1">
    <citation type="submission" date="2019-07" db="EMBL/GenBank/DDBJ databases">
        <title>Whole genome shotgun sequence of Skermanella aerolata NBRC 106429.</title>
        <authorList>
            <person name="Hosoyama A."/>
            <person name="Uohara A."/>
            <person name="Ohji S."/>
            <person name="Ichikawa N."/>
        </authorList>
    </citation>
    <scope>NUCLEOTIDE SEQUENCE [LARGE SCALE GENOMIC DNA]</scope>
    <source>
        <strain evidence="3 4">NBRC 106429</strain>
    </source>
</reference>
<dbReference type="InterPro" id="IPR036465">
    <property type="entry name" value="vWFA_dom_sf"/>
</dbReference>
<protein>
    <recommendedName>
        <fullName evidence="2">VWFA domain-containing protein</fullName>
    </recommendedName>
</protein>
<evidence type="ECO:0000256" key="1">
    <source>
        <dbReference type="SAM" id="SignalP"/>
    </source>
</evidence>
<gene>
    <name evidence="3" type="ORF">SAE02_05420</name>
</gene>
<evidence type="ECO:0000313" key="3">
    <source>
        <dbReference type="EMBL" id="GEO36394.1"/>
    </source>
</evidence>
<evidence type="ECO:0000313" key="4">
    <source>
        <dbReference type="Proteomes" id="UP000321523"/>
    </source>
</evidence>
<dbReference type="PROSITE" id="PS50234">
    <property type="entry name" value="VWFA"/>
    <property type="match status" value="1"/>
</dbReference>
<feature type="domain" description="VWFA" evidence="2">
    <location>
        <begin position="45"/>
        <end position="165"/>
    </location>
</feature>
<accession>A0A512DIT6</accession>